<evidence type="ECO:0000313" key="3">
    <source>
        <dbReference type="Proteomes" id="UP000326924"/>
    </source>
</evidence>
<dbReference type="EMBL" id="VXIS01000545">
    <property type="protein sequence ID" value="KAA8892922.1"/>
    <property type="molecule type" value="Genomic_DNA"/>
</dbReference>
<dbReference type="AlphaFoldDB" id="A0A5J5EBG6"/>
<evidence type="ECO:0000256" key="1">
    <source>
        <dbReference type="SAM" id="SignalP"/>
    </source>
</evidence>
<accession>A0A5J5EBG6</accession>
<feature type="signal peptide" evidence="1">
    <location>
        <begin position="1"/>
        <end position="20"/>
    </location>
</feature>
<organism evidence="2 3">
    <name type="scientific">Sphaerosporella brunnea</name>
    <dbReference type="NCBI Taxonomy" id="1250544"/>
    <lineage>
        <taxon>Eukaryota</taxon>
        <taxon>Fungi</taxon>
        <taxon>Dikarya</taxon>
        <taxon>Ascomycota</taxon>
        <taxon>Pezizomycotina</taxon>
        <taxon>Pezizomycetes</taxon>
        <taxon>Pezizales</taxon>
        <taxon>Pyronemataceae</taxon>
        <taxon>Sphaerosporella</taxon>
    </lineage>
</organism>
<dbReference type="InParanoid" id="A0A5J5EBG6"/>
<dbReference type="Proteomes" id="UP000326924">
    <property type="component" value="Unassembled WGS sequence"/>
</dbReference>
<feature type="chain" id="PRO_5023898296" description="Hydrophobin" evidence="1">
    <location>
        <begin position="21"/>
        <end position="108"/>
    </location>
</feature>
<evidence type="ECO:0000313" key="2">
    <source>
        <dbReference type="EMBL" id="KAA8892922.1"/>
    </source>
</evidence>
<name>A0A5J5EBG6_9PEZI</name>
<keyword evidence="1" id="KW-0732">Signal</keyword>
<evidence type="ECO:0008006" key="4">
    <source>
        <dbReference type="Google" id="ProtNLM"/>
    </source>
</evidence>
<proteinExistence type="predicted"/>
<protein>
    <recommendedName>
        <fullName evidence="4">Hydrophobin</fullName>
    </recommendedName>
</protein>
<sequence length="108" mass="10951">MHFAPSALLLLLATSINAAALPGDAASTEENPRVPQTQSKAVSLQSDVAGQACDGVGALITPAVARSIGVAALTTKAEVVVPLDIPIATRDGAICSRLVHRRRNAGEG</sequence>
<reference evidence="2 3" key="1">
    <citation type="submission" date="2019-09" db="EMBL/GenBank/DDBJ databases">
        <title>Draft genome of the ectomycorrhizal ascomycete Sphaerosporella brunnea.</title>
        <authorList>
            <consortium name="DOE Joint Genome Institute"/>
            <person name="Benucci G.M."/>
            <person name="Marozzi G."/>
            <person name="Antonielli L."/>
            <person name="Sanchez S."/>
            <person name="Marco P."/>
            <person name="Wang X."/>
            <person name="Falini L.B."/>
            <person name="Barry K."/>
            <person name="Haridas S."/>
            <person name="Lipzen A."/>
            <person name="Labutti K."/>
            <person name="Grigoriev I.V."/>
            <person name="Murat C."/>
            <person name="Martin F."/>
            <person name="Albertini E."/>
            <person name="Donnini D."/>
            <person name="Bonito G."/>
        </authorList>
    </citation>
    <scope>NUCLEOTIDE SEQUENCE [LARGE SCALE GENOMIC DNA]</scope>
    <source>
        <strain evidence="2 3">Sb_GMNB300</strain>
    </source>
</reference>
<keyword evidence="3" id="KW-1185">Reference proteome</keyword>
<comment type="caution">
    <text evidence="2">The sequence shown here is derived from an EMBL/GenBank/DDBJ whole genome shotgun (WGS) entry which is preliminary data.</text>
</comment>
<gene>
    <name evidence="2" type="ORF">FN846DRAFT_914681</name>
</gene>